<dbReference type="GO" id="GO:0000124">
    <property type="term" value="C:SAGA complex"/>
    <property type="evidence" value="ECO:0007669"/>
    <property type="project" value="InterPro"/>
</dbReference>
<accession>A0A151T718</accession>
<reference evidence="1 2" key="1">
    <citation type="journal article" date="2012" name="Nat. Biotechnol.">
        <title>Draft genome sequence of pigeonpea (Cajanus cajan), an orphan legume crop of resource-poor farmers.</title>
        <authorList>
            <person name="Varshney R.K."/>
            <person name="Chen W."/>
            <person name="Li Y."/>
            <person name="Bharti A.K."/>
            <person name="Saxena R.K."/>
            <person name="Schlueter J.A."/>
            <person name="Donoghue M.T."/>
            <person name="Azam S."/>
            <person name="Fan G."/>
            <person name="Whaley A.M."/>
            <person name="Farmer A.D."/>
            <person name="Sheridan J."/>
            <person name="Iwata A."/>
            <person name="Tuteja R."/>
            <person name="Penmetsa R.V."/>
            <person name="Wu W."/>
            <person name="Upadhyaya H.D."/>
            <person name="Yang S.P."/>
            <person name="Shah T."/>
            <person name="Saxena K.B."/>
            <person name="Michael T."/>
            <person name="McCombie W.R."/>
            <person name="Yang B."/>
            <person name="Zhang G."/>
            <person name="Yang H."/>
            <person name="Wang J."/>
            <person name="Spillane C."/>
            <person name="Cook D.R."/>
            <person name="May G.D."/>
            <person name="Xu X."/>
            <person name="Jackson S.A."/>
        </authorList>
    </citation>
    <scope>NUCLEOTIDE SEQUENCE [LARGE SCALE GENOMIC DNA]</scope>
    <source>
        <strain evidence="2">cv. Asha</strain>
    </source>
</reference>
<proteinExistence type="predicted"/>
<dbReference type="Gramene" id="C.cajan_16907.t">
    <property type="protein sequence ID" value="C.cajan_16907.t"/>
    <property type="gene ID" value="C.cajan_16907"/>
</dbReference>
<dbReference type="Proteomes" id="UP000075243">
    <property type="component" value="Chromosome 8"/>
</dbReference>
<organism evidence="1 2">
    <name type="scientific">Cajanus cajan</name>
    <name type="common">Pigeon pea</name>
    <name type="synonym">Cajanus indicus</name>
    <dbReference type="NCBI Taxonomy" id="3821"/>
    <lineage>
        <taxon>Eukaryota</taxon>
        <taxon>Viridiplantae</taxon>
        <taxon>Streptophyta</taxon>
        <taxon>Embryophyta</taxon>
        <taxon>Tracheophyta</taxon>
        <taxon>Spermatophyta</taxon>
        <taxon>Magnoliopsida</taxon>
        <taxon>eudicotyledons</taxon>
        <taxon>Gunneridae</taxon>
        <taxon>Pentapetalae</taxon>
        <taxon>rosids</taxon>
        <taxon>fabids</taxon>
        <taxon>Fabales</taxon>
        <taxon>Fabaceae</taxon>
        <taxon>Papilionoideae</taxon>
        <taxon>50 kb inversion clade</taxon>
        <taxon>NPAAA clade</taxon>
        <taxon>indigoferoid/millettioid clade</taxon>
        <taxon>Phaseoleae</taxon>
        <taxon>Cajanus</taxon>
    </lineage>
</organism>
<dbReference type="InterPro" id="IPR037804">
    <property type="entry name" value="SGF73"/>
</dbReference>
<dbReference type="OMA" id="GINPGNR"/>
<gene>
    <name evidence="1" type="ORF">KK1_017410</name>
</gene>
<dbReference type="PANTHER" id="PTHR47805:SF1">
    <property type="entry name" value="SAGA-ASSOCIATED FACTOR 73"/>
    <property type="match status" value="1"/>
</dbReference>
<dbReference type="AlphaFoldDB" id="A0A151T718"/>
<sequence length="387" mass="42105">MVCSPGSGRMEVMARLLAAGSSSQTVADDFARQKLAAEYICRELREADDANLLHEEDMHVYGESPMTDTLQLVCCNICKKPIKDSQFAAHAELCRSLKLTEHATLEPDGSTGNRKPPRKEKKKLATSCALPISLGHSTCVDAASLMDGTGINPGNRDHPASVMHPPTKRHKLIASTNLPVLESHGTESAETKAVSFTDGVTCKDLLGRSISEHGDPNHKALGQVLVQHRHIMKNDFPAPLATKIYYSQRTNRLRARFRHLYFQGLNEQLCTDVVCPKTSHAEMVAFHDSSLKDPSFDQMDNVHESQLPAKKSDHILAKSSEICLLKAGGLPSSGLSNQFLLDNVSRSAATHVGLTRSNFLPASYSFASNTGNSLGKMQQPNGSVPVI</sequence>
<evidence type="ECO:0000313" key="1">
    <source>
        <dbReference type="EMBL" id="KYP62852.1"/>
    </source>
</evidence>
<protein>
    <recommendedName>
        <fullName evidence="3">SAGA-associated factor 11</fullName>
    </recommendedName>
</protein>
<dbReference type="EMBL" id="CM003610">
    <property type="protein sequence ID" value="KYP62852.1"/>
    <property type="molecule type" value="Genomic_DNA"/>
</dbReference>
<evidence type="ECO:0008006" key="3">
    <source>
        <dbReference type="Google" id="ProtNLM"/>
    </source>
</evidence>
<name>A0A151T718_CAJCA</name>
<dbReference type="PANTHER" id="PTHR47805">
    <property type="entry name" value="SAGA-ASSOCIATED FACTOR 73"/>
    <property type="match status" value="1"/>
</dbReference>
<keyword evidence="2" id="KW-1185">Reference proteome</keyword>
<evidence type="ECO:0000313" key="2">
    <source>
        <dbReference type="Proteomes" id="UP000075243"/>
    </source>
</evidence>